<keyword evidence="1" id="KW-0833">Ubl conjugation pathway</keyword>
<dbReference type="SMART" id="SM00185">
    <property type="entry name" value="ARM"/>
    <property type="match status" value="3"/>
</dbReference>
<proteinExistence type="predicted"/>
<keyword evidence="4" id="KW-1185">Reference proteome</keyword>
<reference evidence="3" key="1">
    <citation type="journal article" date="2023" name="Plant J.">
        <title>The genome of the king protea, Protea cynaroides.</title>
        <authorList>
            <person name="Chang J."/>
            <person name="Duong T.A."/>
            <person name="Schoeman C."/>
            <person name="Ma X."/>
            <person name="Roodt D."/>
            <person name="Barker N."/>
            <person name="Li Z."/>
            <person name="Van de Peer Y."/>
            <person name="Mizrachi E."/>
        </authorList>
    </citation>
    <scope>NUCLEOTIDE SEQUENCE</scope>
    <source>
        <tissue evidence="3">Young leaves</tissue>
    </source>
</reference>
<comment type="caution">
    <text evidence="3">The sequence shown here is derived from an EMBL/GenBank/DDBJ whole genome shotgun (WGS) entry which is preliminary data.</text>
</comment>
<feature type="domain" description="U-box" evidence="2">
    <location>
        <begin position="10"/>
        <end position="292"/>
    </location>
</feature>
<evidence type="ECO:0000256" key="1">
    <source>
        <dbReference type="ARBA" id="ARBA00022786"/>
    </source>
</evidence>
<evidence type="ECO:0000313" key="3">
    <source>
        <dbReference type="EMBL" id="KAJ4977986.1"/>
    </source>
</evidence>
<protein>
    <recommendedName>
        <fullName evidence="2">U-box domain-containing protein</fullName>
    </recommendedName>
</protein>
<gene>
    <name evidence="3" type="ORF">NE237_008766</name>
</gene>
<organism evidence="3 4">
    <name type="scientific">Protea cynaroides</name>
    <dbReference type="NCBI Taxonomy" id="273540"/>
    <lineage>
        <taxon>Eukaryota</taxon>
        <taxon>Viridiplantae</taxon>
        <taxon>Streptophyta</taxon>
        <taxon>Embryophyta</taxon>
        <taxon>Tracheophyta</taxon>
        <taxon>Spermatophyta</taxon>
        <taxon>Magnoliopsida</taxon>
        <taxon>Proteales</taxon>
        <taxon>Proteaceae</taxon>
        <taxon>Protea</taxon>
    </lineage>
</organism>
<dbReference type="InterPro" id="IPR058678">
    <property type="entry name" value="ARM_PUB"/>
</dbReference>
<dbReference type="InterPro" id="IPR011989">
    <property type="entry name" value="ARM-like"/>
</dbReference>
<evidence type="ECO:0000259" key="2">
    <source>
        <dbReference type="Pfam" id="PF25598"/>
    </source>
</evidence>
<dbReference type="InterPro" id="IPR000225">
    <property type="entry name" value="Armadillo"/>
</dbReference>
<sequence length="312" mass="33455">MEMQQRTARSLVKKLSSASEQTRIEALCDLRLMSKYEPESRLFIAEAGALPHITEILYSASPFAQENAVATLLNISIASRELLMSTPGLLDALSQLLRHPSANPVSVQTAAATIYSLLVDVDNRPIIGSKLDIVESLINITRDTTSPARSIKDALKALFAISLCPQNRSAMVELGAVPALFSLILKDGQIGLVEDVTAIIAQIAGCRESGNAFRKVSGFRVLVDLLNPSTGSSVRAKENAVSTLLNLVQCGEEKSVSEVKESCLGVLDGIRNVAEGGSTKSKTKGTALLKVLGEGDRDKASWDPRFDYNLDG</sequence>
<dbReference type="OrthoDB" id="7537227at2759"/>
<dbReference type="FunFam" id="1.25.10.10:FF:000561">
    <property type="entry name" value="ARM repeat superfamily protein"/>
    <property type="match status" value="1"/>
</dbReference>
<name>A0A9Q0KX46_9MAGN</name>
<dbReference type="Gene3D" id="1.25.10.10">
    <property type="entry name" value="Leucine-rich Repeat Variant"/>
    <property type="match status" value="1"/>
</dbReference>
<dbReference type="PANTHER" id="PTHR23315:SF238">
    <property type="entry name" value="ARM REPEAT SUPERFAMILY PROTEIN"/>
    <property type="match status" value="1"/>
</dbReference>
<dbReference type="EMBL" id="JAMYWD010000002">
    <property type="protein sequence ID" value="KAJ4977986.1"/>
    <property type="molecule type" value="Genomic_DNA"/>
</dbReference>
<dbReference type="AlphaFoldDB" id="A0A9Q0KX46"/>
<dbReference type="Proteomes" id="UP001141806">
    <property type="component" value="Unassembled WGS sequence"/>
</dbReference>
<dbReference type="SUPFAM" id="SSF48371">
    <property type="entry name" value="ARM repeat"/>
    <property type="match status" value="1"/>
</dbReference>
<dbReference type="PANTHER" id="PTHR23315">
    <property type="entry name" value="U BOX DOMAIN-CONTAINING"/>
    <property type="match status" value="1"/>
</dbReference>
<dbReference type="Pfam" id="PF25598">
    <property type="entry name" value="ARM_PUB"/>
    <property type="match status" value="1"/>
</dbReference>
<evidence type="ECO:0000313" key="4">
    <source>
        <dbReference type="Proteomes" id="UP001141806"/>
    </source>
</evidence>
<accession>A0A9Q0KX46</accession>
<dbReference type="InterPro" id="IPR016024">
    <property type="entry name" value="ARM-type_fold"/>
</dbReference>